<evidence type="ECO:0000259" key="6">
    <source>
        <dbReference type="PROSITE" id="PS50111"/>
    </source>
</evidence>
<dbReference type="GO" id="GO:0004888">
    <property type="term" value="F:transmembrane signaling receptor activity"/>
    <property type="evidence" value="ECO:0007669"/>
    <property type="project" value="InterPro"/>
</dbReference>
<dbReference type="EMBL" id="JRYB01000001">
    <property type="protein sequence ID" value="OIJ41762.1"/>
    <property type="molecule type" value="Genomic_DNA"/>
</dbReference>
<proteinExistence type="inferred from homology"/>
<dbReference type="SMART" id="SM00283">
    <property type="entry name" value="MA"/>
    <property type="match status" value="1"/>
</dbReference>
<dbReference type="AlphaFoldDB" id="A0A1S2NBP4"/>
<dbReference type="GO" id="GO:0007165">
    <property type="term" value="P:signal transduction"/>
    <property type="evidence" value="ECO:0007669"/>
    <property type="project" value="UniProtKB-KW"/>
</dbReference>
<keyword evidence="5" id="KW-1133">Transmembrane helix</keyword>
<dbReference type="PANTHER" id="PTHR43531:SF14">
    <property type="entry name" value="METHYL-ACCEPTING CHEMOTAXIS PROTEIN I-RELATED"/>
    <property type="match status" value="1"/>
</dbReference>
<dbReference type="CDD" id="cd06225">
    <property type="entry name" value="HAMP"/>
    <property type="match status" value="1"/>
</dbReference>
<dbReference type="InterPro" id="IPR047347">
    <property type="entry name" value="YvaQ-like_sensor"/>
</dbReference>
<dbReference type="GO" id="GO:0006935">
    <property type="term" value="P:chemotaxis"/>
    <property type="evidence" value="ECO:0007669"/>
    <property type="project" value="InterPro"/>
</dbReference>
<comment type="subcellular location">
    <subcellularLocation>
        <location evidence="1">Membrane</location>
    </subcellularLocation>
</comment>
<dbReference type="PANTHER" id="PTHR43531">
    <property type="entry name" value="PROTEIN ICFG"/>
    <property type="match status" value="1"/>
</dbReference>
<evidence type="ECO:0000256" key="1">
    <source>
        <dbReference type="ARBA" id="ARBA00004370"/>
    </source>
</evidence>
<feature type="domain" description="Methyl-accepting transducer" evidence="6">
    <location>
        <begin position="270"/>
        <end position="499"/>
    </location>
</feature>
<dbReference type="PROSITE" id="PS50111">
    <property type="entry name" value="CHEMOTAXIS_TRANSDUC_2"/>
    <property type="match status" value="1"/>
</dbReference>
<evidence type="ECO:0000313" key="9">
    <source>
        <dbReference type="Proteomes" id="UP000180246"/>
    </source>
</evidence>
<dbReference type="SUPFAM" id="SSF58104">
    <property type="entry name" value="Methyl-accepting chemotaxis protein (MCP) signaling domain"/>
    <property type="match status" value="1"/>
</dbReference>
<organism evidence="8 9">
    <name type="scientific">Massilia timonae</name>
    <dbReference type="NCBI Taxonomy" id="47229"/>
    <lineage>
        <taxon>Bacteria</taxon>
        <taxon>Pseudomonadati</taxon>
        <taxon>Pseudomonadota</taxon>
        <taxon>Betaproteobacteria</taxon>
        <taxon>Burkholderiales</taxon>
        <taxon>Oxalobacteraceae</taxon>
        <taxon>Telluria group</taxon>
        <taxon>Massilia</taxon>
    </lineage>
</organism>
<dbReference type="InterPro" id="IPR004089">
    <property type="entry name" value="MCPsignal_dom"/>
</dbReference>
<evidence type="ECO:0000313" key="8">
    <source>
        <dbReference type="EMBL" id="OIJ41762.1"/>
    </source>
</evidence>
<evidence type="ECO:0000256" key="5">
    <source>
        <dbReference type="SAM" id="Phobius"/>
    </source>
</evidence>
<dbReference type="FunFam" id="1.10.287.950:FF:000001">
    <property type="entry name" value="Methyl-accepting chemotaxis sensory transducer"/>
    <property type="match status" value="1"/>
</dbReference>
<keyword evidence="5" id="KW-0472">Membrane</keyword>
<evidence type="ECO:0000256" key="2">
    <source>
        <dbReference type="ARBA" id="ARBA00022481"/>
    </source>
</evidence>
<dbReference type="InterPro" id="IPR024478">
    <property type="entry name" value="HlyB_4HB_MCP"/>
</dbReference>
<dbReference type="CDD" id="cd19411">
    <property type="entry name" value="MCP2201-like_sensor"/>
    <property type="match status" value="1"/>
</dbReference>
<dbReference type="InterPro" id="IPR051310">
    <property type="entry name" value="MCP_chemotaxis"/>
</dbReference>
<dbReference type="Gene3D" id="1.10.287.950">
    <property type="entry name" value="Methyl-accepting chemotaxis protein"/>
    <property type="match status" value="1"/>
</dbReference>
<keyword evidence="4" id="KW-0807">Transducer</keyword>
<sequence>MKLANLSIGKRLALGFGAVSLMLVLISALSNASILRLNNGTREIVEHRIPAIEMSNRVEAQISIIAIAVRNMMLNDDPADRQRQVQAIEDARKVMTATLVEIEPTLMAHAESIGILRRMETASASYLAGADQLVKLIQASEDAQARAYLVNELRPRLGILKEATGAELALQKQFSAAAAQDAAATYGSTIRQTWGLGLFALALGAGIAVWITRSITRPLGQALEVANTVAAGDLTSRIEVTTRDETGQLLQALKTMNDSLARTVGAVRAGTDTIAVAAEQVAAGSLDLSSRTEQQAGALEETASSMEELTSTVRQNADNARQANKLAESASGVAARGGEVIHQVVGTMDEIQASSSKIGDIIGVIDGIAFQTNILALNAAVEAARAGEQGRGFAVVATEVRNLAQRSAAAAKEIKELIGDSSDKVANGSRLVAQAGATMEEIVDSVRRVTDIMAEISAASLEQTAGIEQINGAVAQMDEGTQQNAALVEETAAASNAMQEQAARLAQAVAVFRIAAGPAVEAPRPVVRAPASRRPAVAGPAAAPAF</sequence>
<gene>
    <name evidence="8" type="ORF">LO55_195</name>
</gene>
<dbReference type="RefSeq" id="WP_071360089.1">
    <property type="nucleotide sequence ID" value="NZ_JRYB01000001.1"/>
</dbReference>
<dbReference type="CDD" id="cd11386">
    <property type="entry name" value="MCP_signal"/>
    <property type="match status" value="1"/>
</dbReference>
<dbReference type="Pfam" id="PF00672">
    <property type="entry name" value="HAMP"/>
    <property type="match status" value="1"/>
</dbReference>
<dbReference type="Pfam" id="PF00015">
    <property type="entry name" value="MCPsignal"/>
    <property type="match status" value="1"/>
</dbReference>
<evidence type="ECO:0000256" key="4">
    <source>
        <dbReference type="PROSITE-ProRule" id="PRU00284"/>
    </source>
</evidence>
<dbReference type="PROSITE" id="PS50885">
    <property type="entry name" value="HAMP"/>
    <property type="match status" value="1"/>
</dbReference>
<dbReference type="GO" id="GO:0005886">
    <property type="term" value="C:plasma membrane"/>
    <property type="evidence" value="ECO:0007669"/>
    <property type="project" value="TreeGrafter"/>
</dbReference>
<name>A0A1S2NBP4_9BURK</name>
<dbReference type="InterPro" id="IPR003660">
    <property type="entry name" value="HAMP_dom"/>
</dbReference>
<dbReference type="SMART" id="SM00304">
    <property type="entry name" value="HAMP"/>
    <property type="match status" value="1"/>
</dbReference>
<feature type="transmembrane region" description="Helical" evidence="5">
    <location>
        <begin position="194"/>
        <end position="211"/>
    </location>
</feature>
<dbReference type="Proteomes" id="UP000180246">
    <property type="component" value="Unassembled WGS sequence"/>
</dbReference>
<comment type="caution">
    <text evidence="8">The sequence shown here is derived from an EMBL/GenBank/DDBJ whole genome shotgun (WGS) entry which is preliminary data.</text>
</comment>
<comment type="similarity">
    <text evidence="3">Belongs to the methyl-accepting chemotaxis (MCP) protein family.</text>
</comment>
<evidence type="ECO:0000256" key="3">
    <source>
        <dbReference type="ARBA" id="ARBA00029447"/>
    </source>
</evidence>
<evidence type="ECO:0000259" key="7">
    <source>
        <dbReference type="PROSITE" id="PS50885"/>
    </source>
</evidence>
<keyword evidence="5" id="KW-0812">Transmembrane</keyword>
<feature type="domain" description="HAMP" evidence="7">
    <location>
        <begin position="213"/>
        <end position="265"/>
    </location>
</feature>
<dbReference type="PRINTS" id="PR00260">
    <property type="entry name" value="CHEMTRNSDUCR"/>
</dbReference>
<accession>A0A1S2NBP4</accession>
<keyword evidence="2" id="KW-0488">Methylation</keyword>
<dbReference type="Pfam" id="PF12729">
    <property type="entry name" value="4HB_MCP_1"/>
    <property type="match status" value="1"/>
</dbReference>
<reference evidence="8 9" key="1">
    <citation type="submission" date="2014-10" db="EMBL/GenBank/DDBJ databases">
        <authorList>
            <person name="Seo M.-J."/>
            <person name="Seok Y.J."/>
            <person name="Cha I.-T."/>
        </authorList>
    </citation>
    <scope>NUCLEOTIDE SEQUENCE [LARGE SCALE GENOMIC DNA]</scope>
    <source>
        <strain evidence="8 9">NEU</strain>
    </source>
</reference>
<dbReference type="InterPro" id="IPR004090">
    <property type="entry name" value="Chemotax_Me-accpt_rcpt"/>
</dbReference>
<protein>
    <submittedName>
        <fullName evidence="8">Methyl-accepting chemotaxis (MCP) signaling domain protein</fullName>
    </submittedName>
</protein>